<dbReference type="InterPro" id="IPR013154">
    <property type="entry name" value="ADH-like_N"/>
</dbReference>
<dbReference type="InterPro" id="IPR011032">
    <property type="entry name" value="GroES-like_sf"/>
</dbReference>
<name>A0A1E5XLZ5_9HYPH</name>
<dbReference type="SUPFAM" id="SSF51735">
    <property type="entry name" value="NAD(P)-binding Rossmann-fold domains"/>
    <property type="match status" value="1"/>
</dbReference>
<dbReference type="RefSeq" id="WP_069911171.1">
    <property type="nucleotide sequence ID" value="NZ_LAJE02000277.1"/>
</dbReference>
<dbReference type="GO" id="GO:0016491">
    <property type="term" value="F:oxidoreductase activity"/>
    <property type="evidence" value="ECO:0007669"/>
    <property type="project" value="InterPro"/>
</dbReference>
<feature type="domain" description="Enoyl reductase (ER)" evidence="1">
    <location>
        <begin position="10"/>
        <end position="319"/>
    </location>
</feature>
<dbReference type="GO" id="GO:0008270">
    <property type="term" value="F:zinc ion binding"/>
    <property type="evidence" value="ECO:0007669"/>
    <property type="project" value="InterPro"/>
</dbReference>
<dbReference type="InterPro" id="IPR020843">
    <property type="entry name" value="ER"/>
</dbReference>
<organism evidence="2 3">
    <name type="scientific">Devosia insulae DS-56</name>
    <dbReference type="NCBI Taxonomy" id="1116389"/>
    <lineage>
        <taxon>Bacteria</taxon>
        <taxon>Pseudomonadati</taxon>
        <taxon>Pseudomonadota</taxon>
        <taxon>Alphaproteobacteria</taxon>
        <taxon>Hyphomicrobiales</taxon>
        <taxon>Devosiaceae</taxon>
        <taxon>Devosia</taxon>
    </lineage>
</organism>
<evidence type="ECO:0000313" key="2">
    <source>
        <dbReference type="EMBL" id="OEO29598.1"/>
    </source>
</evidence>
<dbReference type="AlphaFoldDB" id="A0A1E5XLZ5"/>
<evidence type="ECO:0000313" key="3">
    <source>
        <dbReference type="Proteomes" id="UP000095463"/>
    </source>
</evidence>
<proteinExistence type="predicted"/>
<gene>
    <name evidence="2" type="ORF">VW23_024870</name>
</gene>
<protein>
    <recommendedName>
        <fullName evidence="1">Enoyl reductase (ER) domain-containing protein</fullName>
    </recommendedName>
</protein>
<reference evidence="2 3" key="1">
    <citation type="journal article" date="2015" name="Genome Announc.">
        <title>Genome Assemblies of Three Soil-Associated Devosia species: D. insulae, D. limi, and D. soli.</title>
        <authorList>
            <person name="Hassan Y.I."/>
            <person name="Lepp D."/>
            <person name="Zhou T."/>
        </authorList>
    </citation>
    <scope>NUCLEOTIDE SEQUENCE [LARGE SCALE GENOMIC DNA]</scope>
    <source>
        <strain evidence="2 3">DS-56</strain>
    </source>
</reference>
<sequence length="321" mass="33269">MRAVVYSAYGGVEQLQLAEVAQPVPRPGEVLIRVKAASLNSWDWDLLRGQPFLARLGGLMRPRYPTLGADVAGVVEALGAGVGHLAVGDRVFGDLSGANWGGFAEYVAAPEVLLASIPDGMSFEAAAATPQAGLLAWQGLNWKGAVRAGDRVLVNGGGGGAGTFAIQLAKRAGADVTGVDRAEKLDLMRALGAERVIDYRAEDFAAGSERYDLVIDMVASRPLAQYRQVLTPTGRLTVVGGTTPTILAVATLGAMRSKPGGQQLGLVLHQPDVGQLTELGALIATGAVTPAIDRVYPLAETAAAFQRIGDGQALGKLVVVP</sequence>
<dbReference type="OrthoDB" id="5295340at2"/>
<comment type="caution">
    <text evidence="2">The sequence shown here is derived from an EMBL/GenBank/DDBJ whole genome shotgun (WGS) entry which is preliminary data.</text>
</comment>
<dbReference type="EMBL" id="LAJE02000277">
    <property type="protein sequence ID" value="OEO29598.1"/>
    <property type="molecule type" value="Genomic_DNA"/>
</dbReference>
<dbReference type="CDD" id="cd08267">
    <property type="entry name" value="MDR1"/>
    <property type="match status" value="1"/>
</dbReference>
<keyword evidence="3" id="KW-1185">Reference proteome</keyword>
<dbReference type="InterPro" id="IPR052733">
    <property type="entry name" value="Chloroplast_QOR"/>
</dbReference>
<dbReference type="Gene3D" id="3.40.50.720">
    <property type="entry name" value="NAD(P)-binding Rossmann-like Domain"/>
    <property type="match status" value="1"/>
</dbReference>
<dbReference type="InterPro" id="IPR002364">
    <property type="entry name" value="Quin_OxRdtase/zeta-crystal_CS"/>
</dbReference>
<dbReference type="Proteomes" id="UP000095463">
    <property type="component" value="Unassembled WGS sequence"/>
</dbReference>
<evidence type="ECO:0000259" key="1">
    <source>
        <dbReference type="SMART" id="SM00829"/>
    </source>
</evidence>
<dbReference type="Pfam" id="PF08240">
    <property type="entry name" value="ADH_N"/>
    <property type="match status" value="1"/>
</dbReference>
<dbReference type="PANTHER" id="PTHR44013:SF1">
    <property type="entry name" value="ZINC-TYPE ALCOHOL DEHYDROGENASE-LIKE PROTEIN C16A3.02C"/>
    <property type="match status" value="1"/>
</dbReference>
<dbReference type="SUPFAM" id="SSF50129">
    <property type="entry name" value="GroES-like"/>
    <property type="match status" value="1"/>
</dbReference>
<dbReference type="InterPro" id="IPR036291">
    <property type="entry name" value="NAD(P)-bd_dom_sf"/>
</dbReference>
<accession>A0A1E5XLZ5</accession>
<dbReference type="PANTHER" id="PTHR44013">
    <property type="entry name" value="ZINC-TYPE ALCOHOL DEHYDROGENASE-LIKE PROTEIN C16A3.02C"/>
    <property type="match status" value="1"/>
</dbReference>
<dbReference type="Gene3D" id="3.90.180.10">
    <property type="entry name" value="Medium-chain alcohol dehydrogenases, catalytic domain"/>
    <property type="match status" value="1"/>
</dbReference>
<dbReference type="PROSITE" id="PS01162">
    <property type="entry name" value="QOR_ZETA_CRYSTAL"/>
    <property type="match status" value="1"/>
</dbReference>
<dbReference type="Pfam" id="PF13602">
    <property type="entry name" value="ADH_zinc_N_2"/>
    <property type="match status" value="1"/>
</dbReference>
<dbReference type="SMART" id="SM00829">
    <property type="entry name" value="PKS_ER"/>
    <property type="match status" value="1"/>
</dbReference>